<evidence type="ECO:0000256" key="4">
    <source>
        <dbReference type="ARBA" id="ARBA00022605"/>
    </source>
</evidence>
<evidence type="ECO:0000256" key="1">
    <source>
        <dbReference type="ARBA" id="ARBA00004970"/>
    </source>
</evidence>
<evidence type="ECO:0000256" key="5">
    <source>
        <dbReference type="ARBA" id="ARBA00022801"/>
    </source>
</evidence>
<keyword evidence="4 8" id="KW-0028">Amino-acid biosynthesis</keyword>
<evidence type="ECO:0000256" key="6">
    <source>
        <dbReference type="ARBA" id="ARBA00023102"/>
    </source>
</evidence>
<sequence>MTANYHTHTARCRHAVGDDRAYVERAIQGGLQVLGFSDHAPYPFPGGYRSDFRMEMGELEGYVSSVLDLKREYRDDIRIHLGLEVEYYPALFPQLLRALEGLPIEYFLLGQHYLGNEQGAPYSGAATADPAVLKGYCDQVIAGIETGCYTYLAHPDLIHFCGDEALYDSELRRLCRAANRRGLPLEINFLGLWQGRHYPDERFWRIAGQEGCRAIFGCDAHDPLRLWDPPALDRARALAARWGLAVLDRAALRDPLAPGAAGAKAGPTEKNRAPARKGATV</sequence>
<evidence type="ECO:0000256" key="8">
    <source>
        <dbReference type="RuleBase" id="RU366003"/>
    </source>
</evidence>
<gene>
    <name evidence="11" type="ORF">H8S23_08790</name>
</gene>
<dbReference type="GO" id="GO:0000105">
    <property type="term" value="P:L-histidine biosynthetic process"/>
    <property type="evidence" value="ECO:0007669"/>
    <property type="project" value="UniProtKB-UniRule"/>
</dbReference>
<reference evidence="11" key="1">
    <citation type="submission" date="2020-08" db="EMBL/GenBank/DDBJ databases">
        <title>Genome public.</title>
        <authorList>
            <person name="Liu C."/>
            <person name="Sun Q."/>
        </authorList>
    </citation>
    <scope>NUCLEOTIDE SEQUENCE</scope>
    <source>
        <strain evidence="11">BX8</strain>
    </source>
</reference>
<evidence type="ECO:0000313" key="11">
    <source>
        <dbReference type="EMBL" id="MBC5581601.1"/>
    </source>
</evidence>
<dbReference type="PANTHER" id="PTHR21039:SF0">
    <property type="entry name" value="HISTIDINOL-PHOSPHATASE"/>
    <property type="match status" value="1"/>
</dbReference>
<keyword evidence="6 8" id="KW-0368">Histidine biosynthesis</keyword>
<dbReference type="Proteomes" id="UP000659630">
    <property type="component" value="Unassembled WGS sequence"/>
</dbReference>
<dbReference type="SUPFAM" id="SSF89550">
    <property type="entry name" value="PHP domain-like"/>
    <property type="match status" value="1"/>
</dbReference>
<dbReference type="InterPro" id="IPR016195">
    <property type="entry name" value="Pol/histidinol_Pase-like"/>
</dbReference>
<name>A0A923KW81_9FIRM</name>
<keyword evidence="5 8" id="KW-0378">Hydrolase</keyword>
<dbReference type="InterPro" id="IPR010140">
    <property type="entry name" value="Histidinol_P_phosphatase_HisJ"/>
</dbReference>
<proteinExistence type="inferred from homology"/>
<dbReference type="EC" id="3.1.3.15" evidence="3 8"/>
<protein>
    <recommendedName>
        <fullName evidence="3 8">Histidinol-phosphatase</fullName>
        <shortName evidence="8">HolPase</shortName>
        <ecNumber evidence="3 8">3.1.3.15</ecNumber>
    </recommendedName>
</protein>
<comment type="similarity">
    <text evidence="2 8">Belongs to the PHP hydrolase family. HisK subfamily.</text>
</comment>
<dbReference type="GO" id="GO:0004401">
    <property type="term" value="F:histidinol-phosphatase activity"/>
    <property type="evidence" value="ECO:0007669"/>
    <property type="project" value="UniProtKB-UniRule"/>
</dbReference>
<dbReference type="RefSeq" id="WP_186887976.1">
    <property type="nucleotide sequence ID" value="NZ_JACONZ010000003.1"/>
</dbReference>
<keyword evidence="12" id="KW-1185">Reference proteome</keyword>
<evidence type="ECO:0000313" key="12">
    <source>
        <dbReference type="Proteomes" id="UP000659630"/>
    </source>
</evidence>
<evidence type="ECO:0000256" key="9">
    <source>
        <dbReference type="SAM" id="MobiDB-lite"/>
    </source>
</evidence>
<comment type="pathway">
    <text evidence="1 8">Amino-acid biosynthesis; L-histidine biosynthesis; L-histidine from 5-phospho-alpha-D-ribose 1-diphosphate: step 8/9.</text>
</comment>
<feature type="domain" description="PHP" evidence="10">
    <location>
        <begin position="5"/>
        <end position="188"/>
    </location>
</feature>
<comment type="caution">
    <text evidence="11">The sequence shown here is derived from an EMBL/GenBank/DDBJ whole genome shotgun (WGS) entry which is preliminary data.</text>
</comment>
<dbReference type="EMBL" id="JACONZ010000003">
    <property type="protein sequence ID" value="MBC5581601.1"/>
    <property type="molecule type" value="Genomic_DNA"/>
</dbReference>
<evidence type="ECO:0000256" key="3">
    <source>
        <dbReference type="ARBA" id="ARBA00013085"/>
    </source>
</evidence>
<evidence type="ECO:0000256" key="7">
    <source>
        <dbReference type="ARBA" id="ARBA00049158"/>
    </source>
</evidence>
<evidence type="ECO:0000256" key="2">
    <source>
        <dbReference type="ARBA" id="ARBA00009152"/>
    </source>
</evidence>
<dbReference type="PANTHER" id="PTHR21039">
    <property type="entry name" value="HISTIDINOL PHOSPHATASE-RELATED"/>
    <property type="match status" value="1"/>
</dbReference>
<organism evidence="11 12">
    <name type="scientific">Anaerofilum hominis</name>
    <dbReference type="NCBI Taxonomy" id="2763016"/>
    <lineage>
        <taxon>Bacteria</taxon>
        <taxon>Bacillati</taxon>
        <taxon>Bacillota</taxon>
        <taxon>Clostridia</taxon>
        <taxon>Eubacteriales</taxon>
        <taxon>Oscillospiraceae</taxon>
        <taxon>Anaerofilum</taxon>
    </lineage>
</organism>
<dbReference type="CDD" id="cd12110">
    <property type="entry name" value="PHP_HisPPase_Hisj_like"/>
    <property type="match status" value="1"/>
</dbReference>
<dbReference type="GO" id="GO:0005737">
    <property type="term" value="C:cytoplasm"/>
    <property type="evidence" value="ECO:0007669"/>
    <property type="project" value="TreeGrafter"/>
</dbReference>
<evidence type="ECO:0000259" key="10">
    <source>
        <dbReference type="Pfam" id="PF02811"/>
    </source>
</evidence>
<comment type="catalytic activity">
    <reaction evidence="7 8">
        <text>L-histidinol phosphate + H2O = L-histidinol + phosphate</text>
        <dbReference type="Rhea" id="RHEA:14465"/>
        <dbReference type="ChEBI" id="CHEBI:15377"/>
        <dbReference type="ChEBI" id="CHEBI:43474"/>
        <dbReference type="ChEBI" id="CHEBI:57699"/>
        <dbReference type="ChEBI" id="CHEBI:57980"/>
        <dbReference type="EC" id="3.1.3.15"/>
    </reaction>
</comment>
<dbReference type="Pfam" id="PF02811">
    <property type="entry name" value="PHP"/>
    <property type="match status" value="1"/>
</dbReference>
<dbReference type="Gene3D" id="3.20.20.140">
    <property type="entry name" value="Metal-dependent hydrolases"/>
    <property type="match status" value="1"/>
</dbReference>
<dbReference type="InterPro" id="IPR004013">
    <property type="entry name" value="PHP_dom"/>
</dbReference>
<accession>A0A923KW81</accession>
<feature type="region of interest" description="Disordered" evidence="9">
    <location>
        <begin position="258"/>
        <end position="281"/>
    </location>
</feature>
<dbReference type="AlphaFoldDB" id="A0A923KW81"/>